<dbReference type="Proteomes" id="UP001236369">
    <property type="component" value="Unassembled WGS sequence"/>
</dbReference>
<feature type="region of interest" description="Disordered" evidence="1">
    <location>
        <begin position="1"/>
        <end position="47"/>
    </location>
</feature>
<proteinExistence type="predicted"/>
<keyword evidence="2" id="KW-1133">Transmembrane helix</keyword>
<evidence type="ECO:0000256" key="2">
    <source>
        <dbReference type="SAM" id="Phobius"/>
    </source>
</evidence>
<organism evidence="3 4">
    <name type="scientific">Methylobacterium persicinum</name>
    <dbReference type="NCBI Taxonomy" id="374426"/>
    <lineage>
        <taxon>Bacteria</taxon>
        <taxon>Pseudomonadati</taxon>
        <taxon>Pseudomonadota</taxon>
        <taxon>Alphaproteobacteria</taxon>
        <taxon>Hyphomicrobiales</taxon>
        <taxon>Methylobacteriaceae</taxon>
        <taxon>Methylobacterium</taxon>
    </lineage>
</organism>
<protein>
    <submittedName>
        <fullName evidence="3">Uncharacterized protein</fullName>
    </submittedName>
</protein>
<comment type="caution">
    <text evidence="3">The sequence shown here is derived from an EMBL/GenBank/DDBJ whole genome shotgun (WGS) entry which is preliminary data.</text>
</comment>
<gene>
    <name evidence="3" type="ORF">QO016_004760</name>
</gene>
<evidence type="ECO:0000256" key="1">
    <source>
        <dbReference type="SAM" id="MobiDB-lite"/>
    </source>
</evidence>
<reference evidence="3 4" key="1">
    <citation type="submission" date="2023-07" db="EMBL/GenBank/DDBJ databases">
        <title>Genomic Encyclopedia of Type Strains, Phase IV (KMG-IV): sequencing the most valuable type-strain genomes for metagenomic binning, comparative biology and taxonomic classification.</title>
        <authorList>
            <person name="Goeker M."/>
        </authorList>
    </citation>
    <scope>NUCLEOTIDE SEQUENCE [LARGE SCALE GENOMIC DNA]</scope>
    <source>
        <strain evidence="3 4">DSM 19562</strain>
    </source>
</reference>
<keyword evidence="2" id="KW-0472">Membrane</keyword>
<evidence type="ECO:0000313" key="4">
    <source>
        <dbReference type="Proteomes" id="UP001236369"/>
    </source>
</evidence>
<feature type="transmembrane region" description="Helical" evidence="2">
    <location>
        <begin position="50"/>
        <end position="76"/>
    </location>
</feature>
<evidence type="ECO:0000313" key="3">
    <source>
        <dbReference type="EMBL" id="MDQ0445233.1"/>
    </source>
</evidence>
<name>A0ABU0HSD1_9HYPH</name>
<sequence length="86" mass="9109">MTDPHKPAPAANDHTHAKPAAKKTVRPAAPKPAIPRVEIHPEAPPGKGHLAAAVAVTLGAGALIGRAIFGAAGSLMRHPRWRRWRR</sequence>
<keyword evidence="2" id="KW-0812">Transmembrane</keyword>
<keyword evidence="4" id="KW-1185">Reference proteome</keyword>
<accession>A0ABU0HSD1</accession>
<dbReference type="EMBL" id="JAUSVV010000023">
    <property type="protein sequence ID" value="MDQ0445233.1"/>
    <property type="molecule type" value="Genomic_DNA"/>
</dbReference>